<reference evidence="2" key="1">
    <citation type="submission" date="2014-09" db="EMBL/GenBank/DDBJ databases">
        <authorList>
            <person name="Mudge J."/>
            <person name="Ramaraj T."/>
            <person name="Lindquist I.E."/>
            <person name="Bharti A.K."/>
            <person name="Sundararajan A."/>
            <person name="Cameron C.T."/>
            <person name="Woodward J.E."/>
            <person name="May G.D."/>
            <person name="Brubaker C."/>
            <person name="Broadhvest J."/>
            <person name="Wilkins T.A."/>
        </authorList>
    </citation>
    <scope>NUCLEOTIDE SEQUENCE</scope>
    <source>
        <strain evidence="2">cv. AKA8401</strain>
    </source>
</reference>
<dbReference type="EMBL" id="KN406632">
    <property type="protein sequence ID" value="KHG16648.1"/>
    <property type="molecule type" value="Genomic_DNA"/>
</dbReference>
<evidence type="ECO:0000313" key="1">
    <source>
        <dbReference type="EMBL" id="KHG16648.1"/>
    </source>
</evidence>
<sequence length="33" mass="3924">MNIQAQYVLFEKVSTKFRHLKIPVRTLGIDFVM</sequence>
<name>A0A0B0NQ18_GOSAR</name>
<gene>
    <name evidence="1" type="ORF">F383_21647</name>
</gene>
<protein>
    <submittedName>
        <fullName evidence="1">Uncharacterized protein</fullName>
    </submittedName>
</protein>
<proteinExistence type="predicted"/>
<evidence type="ECO:0000313" key="2">
    <source>
        <dbReference type="Proteomes" id="UP000032142"/>
    </source>
</evidence>
<organism evidence="1 2">
    <name type="scientific">Gossypium arboreum</name>
    <name type="common">Tree cotton</name>
    <name type="synonym">Gossypium nanking</name>
    <dbReference type="NCBI Taxonomy" id="29729"/>
    <lineage>
        <taxon>Eukaryota</taxon>
        <taxon>Viridiplantae</taxon>
        <taxon>Streptophyta</taxon>
        <taxon>Embryophyta</taxon>
        <taxon>Tracheophyta</taxon>
        <taxon>Spermatophyta</taxon>
        <taxon>Magnoliopsida</taxon>
        <taxon>eudicotyledons</taxon>
        <taxon>Gunneridae</taxon>
        <taxon>Pentapetalae</taxon>
        <taxon>rosids</taxon>
        <taxon>malvids</taxon>
        <taxon>Malvales</taxon>
        <taxon>Malvaceae</taxon>
        <taxon>Malvoideae</taxon>
        <taxon>Gossypium</taxon>
    </lineage>
</organism>
<dbReference type="AlphaFoldDB" id="A0A0B0NQ18"/>
<accession>A0A0B0NQ18</accession>
<dbReference type="Proteomes" id="UP000032142">
    <property type="component" value="Unassembled WGS sequence"/>
</dbReference>
<keyword evidence="2" id="KW-1185">Reference proteome</keyword>